<evidence type="ECO:0000313" key="1">
    <source>
        <dbReference type="EMBL" id="KAK9104221.1"/>
    </source>
</evidence>
<accession>A0AAP0I147</accession>
<dbReference type="EMBL" id="JBBNAG010000009">
    <property type="protein sequence ID" value="KAK9104221.1"/>
    <property type="molecule type" value="Genomic_DNA"/>
</dbReference>
<name>A0AAP0I147_9MAGN</name>
<sequence>MRRLPPWHLRLRIREALRHPAESRPPHHQGARSHRPSPIRHRKDLYVALTVCQMVDTSSRVCCIAISSFFSFLSIKFEMFVVNVQAFDAFIGADFLERFTRHVFADWTSISNRHVSVAVQRQTFVTNLSLNSNRIPNMSLSCTSNKDGDATALEEAHLNPQQRLSSYGIFHREQLDQLVWVKWVESLGEGEMTDSGVDELHTVVVAIDVVVVFDLTCERVEEGQGIGERGLDAVVNIIGGKRRVRIGRRGGCVDL</sequence>
<organism evidence="1 2">
    <name type="scientific">Stephania cephalantha</name>
    <dbReference type="NCBI Taxonomy" id="152367"/>
    <lineage>
        <taxon>Eukaryota</taxon>
        <taxon>Viridiplantae</taxon>
        <taxon>Streptophyta</taxon>
        <taxon>Embryophyta</taxon>
        <taxon>Tracheophyta</taxon>
        <taxon>Spermatophyta</taxon>
        <taxon>Magnoliopsida</taxon>
        <taxon>Ranunculales</taxon>
        <taxon>Menispermaceae</taxon>
        <taxon>Menispermoideae</taxon>
        <taxon>Cissampelideae</taxon>
        <taxon>Stephania</taxon>
    </lineage>
</organism>
<evidence type="ECO:0000313" key="2">
    <source>
        <dbReference type="Proteomes" id="UP001419268"/>
    </source>
</evidence>
<keyword evidence="2" id="KW-1185">Reference proteome</keyword>
<proteinExistence type="predicted"/>
<protein>
    <submittedName>
        <fullName evidence="1">Uncharacterized protein</fullName>
    </submittedName>
</protein>
<gene>
    <name evidence="1" type="ORF">Scep_021065</name>
</gene>
<comment type="caution">
    <text evidence="1">The sequence shown here is derived from an EMBL/GenBank/DDBJ whole genome shotgun (WGS) entry which is preliminary data.</text>
</comment>
<dbReference type="Proteomes" id="UP001419268">
    <property type="component" value="Unassembled WGS sequence"/>
</dbReference>
<reference evidence="1 2" key="1">
    <citation type="submission" date="2024-01" db="EMBL/GenBank/DDBJ databases">
        <title>Genome assemblies of Stephania.</title>
        <authorList>
            <person name="Yang L."/>
        </authorList>
    </citation>
    <scope>NUCLEOTIDE SEQUENCE [LARGE SCALE GENOMIC DNA]</scope>
    <source>
        <strain evidence="1">JXDWG</strain>
        <tissue evidence="1">Leaf</tissue>
    </source>
</reference>
<dbReference type="AlphaFoldDB" id="A0AAP0I147"/>